<dbReference type="AlphaFoldDB" id="A0A1I3FHL7"/>
<keyword evidence="13" id="KW-1185">Reference proteome</keyword>
<dbReference type="Gene3D" id="2.40.170.20">
    <property type="entry name" value="TonB-dependent receptor, beta-barrel domain"/>
    <property type="match status" value="1"/>
</dbReference>
<keyword evidence="6 8" id="KW-0472">Membrane</keyword>
<dbReference type="Gene3D" id="2.170.130.10">
    <property type="entry name" value="TonB-dependent receptor, plug domain"/>
    <property type="match status" value="1"/>
</dbReference>
<dbReference type="Pfam" id="PF07715">
    <property type="entry name" value="Plug"/>
    <property type="match status" value="1"/>
</dbReference>
<dbReference type="PROSITE" id="PS52016">
    <property type="entry name" value="TONB_DEPENDENT_REC_3"/>
    <property type="match status" value="1"/>
</dbReference>
<dbReference type="InterPro" id="IPR012910">
    <property type="entry name" value="Plug_dom"/>
</dbReference>
<dbReference type="PANTHER" id="PTHR47234">
    <property type="match status" value="1"/>
</dbReference>
<keyword evidence="4 8" id="KW-0812">Transmembrane</keyword>
<protein>
    <submittedName>
        <fullName evidence="12">Iron complex outermembrane recepter protein</fullName>
    </submittedName>
</protein>
<organism evidence="12 13">
    <name type="scientific">Halpernia frigidisoli</name>
    <dbReference type="NCBI Taxonomy" id="1125876"/>
    <lineage>
        <taxon>Bacteria</taxon>
        <taxon>Pseudomonadati</taxon>
        <taxon>Bacteroidota</taxon>
        <taxon>Flavobacteriia</taxon>
        <taxon>Flavobacteriales</taxon>
        <taxon>Weeksellaceae</taxon>
        <taxon>Chryseobacterium group</taxon>
        <taxon>Halpernia</taxon>
    </lineage>
</organism>
<evidence type="ECO:0000313" key="12">
    <source>
        <dbReference type="EMBL" id="SFI10713.1"/>
    </source>
</evidence>
<dbReference type="EMBL" id="FOQT01000002">
    <property type="protein sequence ID" value="SFI10713.1"/>
    <property type="molecule type" value="Genomic_DNA"/>
</dbReference>
<dbReference type="RefSeq" id="WP_090079403.1">
    <property type="nucleotide sequence ID" value="NZ_FOQT01000002.1"/>
</dbReference>
<keyword evidence="3 8" id="KW-1134">Transmembrane beta strand</keyword>
<dbReference type="InterPro" id="IPR039426">
    <property type="entry name" value="TonB-dep_rcpt-like"/>
</dbReference>
<dbReference type="InterPro" id="IPR036942">
    <property type="entry name" value="Beta-barrel_TonB_sf"/>
</dbReference>
<evidence type="ECO:0000256" key="9">
    <source>
        <dbReference type="RuleBase" id="RU003357"/>
    </source>
</evidence>
<evidence type="ECO:0000256" key="4">
    <source>
        <dbReference type="ARBA" id="ARBA00022692"/>
    </source>
</evidence>
<evidence type="ECO:0000256" key="1">
    <source>
        <dbReference type="ARBA" id="ARBA00004571"/>
    </source>
</evidence>
<evidence type="ECO:0000256" key="2">
    <source>
        <dbReference type="ARBA" id="ARBA00022448"/>
    </source>
</evidence>
<evidence type="ECO:0000256" key="8">
    <source>
        <dbReference type="PROSITE-ProRule" id="PRU01360"/>
    </source>
</evidence>
<evidence type="ECO:0000313" key="13">
    <source>
        <dbReference type="Proteomes" id="UP000198931"/>
    </source>
</evidence>
<dbReference type="STRING" id="1125876.SAMN05443292_1389"/>
<dbReference type="InterPro" id="IPR037066">
    <property type="entry name" value="Plug_dom_sf"/>
</dbReference>
<comment type="similarity">
    <text evidence="8 9">Belongs to the TonB-dependent receptor family.</text>
</comment>
<gene>
    <name evidence="12" type="ORF">SAMN05443292_1389</name>
</gene>
<evidence type="ECO:0000256" key="3">
    <source>
        <dbReference type="ARBA" id="ARBA00022452"/>
    </source>
</evidence>
<comment type="subcellular location">
    <subcellularLocation>
        <location evidence="1 8">Cell outer membrane</location>
        <topology evidence="1 8">Multi-pass membrane protein</topology>
    </subcellularLocation>
</comment>
<keyword evidence="2 8" id="KW-0813">Transport</keyword>
<keyword evidence="5 9" id="KW-0798">TonB box</keyword>
<accession>A0A1I3FHL7</accession>
<sequence>MWKIYFQRAFLLGSFTSIGAFSYAQQVKDTIKTNDVEEVKITVGSRNKSRIITDSPVPIDVLKMSELAVAAPQTDLTQILNYVAPSFTSNTTTVADGTDHVDPAQLRGLGPDQTLMLVNGKRRHNSALVNVNGSPGRGSVGTDLNAIPAFAVENIEVLRDGAAAQYGSDAIAGVINLVMKRATNKLNLSLTGGSNISDGSNDHRGGFDGFKTQLDANYGTHLYQGKGFINVTGSFSFRDDTSRATDYNGTIYNAYNSVERVALANGNNITSMFSNINALTGTAQSNLFNIIKTSANQVNYFSASQQSAIQNAGNLTQLQDALRFDTSANELFARGLQRKDFNMRVGQSKLTSTQFFANAEYPINDQHKVYLFGGYSNRDGNSAGFYRRPEQSRSLTSVYPDGFLPEIGSRVIDYSIAGGVKGKVAGFDYDLSNTFGINSFDYTVENTANVTLGTNTPTDFNAGKLKFQQNTTNLDFVKKLDLLGGFNIAFGAEARLERYIIKAGNENSYATYNSDGTVYAGPATPNILRPTDFFGNFRPGGAQVFPGFRPANQVNNGRESYAGYIDTELDITKWLLISGALRYENYSDFGSTFNYKFASRIKLTDNLNLRGAISTGFRAPSLAQINYSSTSTQFIGGVPFEVGTFRNGGTVANILGIPQLKQEESNNYSLGITYKIPETNLTFAVDGYYIKINDRVVLTDGFSPSTPQLTTLFNQANANTATFFSNAVDTQSRGLDVVISNKFAFDEFTLNTSLAGTMSKTERIGDINGSPALVAGGQINKYYSEATRIYMEEAIPRVKANLINSLKYKKFDFFIRQSYFGKVTDPNTADVNGDGYIAATSINGVFVETEHPEFKSRTITDLSVTYSLNKKIKFTVGSNNIFDLYPDKNLKTQLVFRPDANGKYKYVNTSGATVFLQGPGGPVSTLPADYKSGAAVVDLSNNNQFEYSRNVSQFGQNGRYVFVRVNYSF</sequence>
<dbReference type="Proteomes" id="UP000198931">
    <property type="component" value="Unassembled WGS sequence"/>
</dbReference>
<feature type="domain" description="TonB-dependent receptor-like beta-barrel" evidence="10">
    <location>
        <begin position="380"/>
        <end position="881"/>
    </location>
</feature>
<evidence type="ECO:0000259" key="11">
    <source>
        <dbReference type="Pfam" id="PF07715"/>
    </source>
</evidence>
<dbReference type="InterPro" id="IPR000531">
    <property type="entry name" value="Beta-barrel_TonB"/>
</dbReference>
<evidence type="ECO:0000256" key="7">
    <source>
        <dbReference type="ARBA" id="ARBA00023237"/>
    </source>
</evidence>
<dbReference type="Pfam" id="PF00593">
    <property type="entry name" value="TonB_dep_Rec_b-barrel"/>
    <property type="match status" value="1"/>
</dbReference>
<evidence type="ECO:0000256" key="6">
    <source>
        <dbReference type="ARBA" id="ARBA00023136"/>
    </source>
</evidence>
<dbReference type="OrthoDB" id="9805434at2"/>
<dbReference type="SUPFAM" id="SSF56935">
    <property type="entry name" value="Porins"/>
    <property type="match status" value="1"/>
</dbReference>
<evidence type="ECO:0000256" key="5">
    <source>
        <dbReference type="ARBA" id="ARBA00023077"/>
    </source>
</evidence>
<dbReference type="PANTHER" id="PTHR47234:SF3">
    <property type="entry name" value="SECRETIN_TONB SHORT N-TERMINAL DOMAIN-CONTAINING PROTEIN"/>
    <property type="match status" value="1"/>
</dbReference>
<name>A0A1I3FHL7_9FLAO</name>
<keyword evidence="7 8" id="KW-0998">Cell outer membrane</keyword>
<evidence type="ECO:0000259" key="10">
    <source>
        <dbReference type="Pfam" id="PF00593"/>
    </source>
</evidence>
<dbReference type="GO" id="GO:0009279">
    <property type="term" value="C:cell outer membrane"/>
    <property type="evidence" value="ECO:0007669"/>
    <property type="project" value="UniProtKB-SubCell"/>
</dbReference>
<feature type="domain" description="TonB-dependent receptor plug" evidence="11">
    <location>
        <begin position="54"/>
        <end position="174"/>
    </location>
</feature>
<reference evidence="12 13" key="1">
    <citation type="submission" date="2016-10" db="EMBL/GenBank/DDBJ databases">
        <authorList>
            <person name="de Groot N.N."/>
        </authorList>
    </citation>
    <scope>NUCLEOTIDE SEQUENCE [LARGE SCALE GENOMIC DNA]</scope>
    <source>
        <strain evidence="12 13">DSM 26000</strain>
    </source>
</reference>
<proteinExistence type="inferred from homology"/>